<keyword evidence="3" id="KW-1185">Reference proteome</keyword>
<keyword evidence="1" id="KW-1133">Transmembrane helix</keyword>
<evidence type="ECO:0000256" key="1">
    <source>
        <dbReference type="SAM" id="Phobius"/>
    </source>
</evidence>
<gene>
    <name evidence="2" type="ORF">OFY17_08295</name>
</gene>
<reference evidence="2 3" key="1">
    <citation type="submission" date="2022-10" db="EMBL/GenBank/DDBJ databases">
        <title>Marinomonas transparenta sp. nov. and Marinomonas sargassi sp. nov., isolated from marine alga (Sargassum natans (L.) Gaillon).</title>
        <authorList>
            <person name="Wang Y."/>
        </authorList>
    </citation>
    <scope>NUCLEOTIDE SEQUENCE [LARGE SCALE GENOMIC DNA]</scope>
    <source>
        <strain evidence="2 3">C2222</strain>
    </source>
</reference>
<dbReference type="EMBL" id="JAOVZB010000003">
    <property type="protein sequence ID" value="MCV2402877.1"/>
    <property type="molecule type" value="Genomic_DNA"/>
</dbReference>
<name>A0ABT2YSM2_9GAMM</name>
<sequence length="132" mass="15132">MKLSELFDLREKVETRVNQYWTYWSVSIFAVCGWIFTGTAQDSLNKETAPLIATGLLVFFISNLVVLKNATEFVMSVESEIALRSTESEFKSEQFKRILLKRDTKLRLLLTIFLHLVVDLVLLCAVFISGFS</sequence>
<accession>A0ABT2YSM2</accession>
<dbReference type="RefSeq" id="WP_263530257.1">
    <property type="nucleotide sequence ID" value="NZ_JAOVZB010000003.1"/>
</dbReference>
<feature type="transmembrane region" description="Helical" evidence="1">
    <location>
        <begin position="106"/>
        <end position="131"/>
    </location>
</feature>
<feature type="transmembrane region" description="Helical" evidence="1">
    <location>
        <begin position="49"/>
        <end position="67"/>
    </location>
</feature>
<comment type="caution">
    <text evidence="2">The sequence shown here is derived from an EMBL/GenBank/DDBJ whole genome shotgun (WGS) entry which is preliminary data.</text>
</comment>
<evidence type="ECO:0000313" key="2">
    <source>
        <dbReference type="EMBL" id="MCV2402877.1"/>
    </source>
</evidence>
<organism evidence="2 3">
    <name type="scientific">Marinomonas sargassi</name>
    <dbReference type="NCBI Taxonomy" id="2984494"/>
    <lineage>
        <taxon>Bacteria</taxon>
        <taxon>Pseudomonadati</taxon>
        <taxon>Pseudomonadota</taxon>
        <taxon>Gammaproteobacteria</taxon>
        <taxon>Oceanospirillales</taxon>
        <taxon>Oceanospirillaceae</taxon>
        <taxon>Marinomonas</taxon>
    </lineage>
</organism>
<keyword evidence="1" id="KW-0472">Membrane</keyword>
<protein>
    <submittedName>
        <fullName evidence="2">Uncharacterized protein</fullName>
    </submittedName>
</protein>
<evidence type="ECO:0000313" key="3">
    <source>
        <dbReference type="Proteomes" id="UP001209713"/>
    </source>
</evidence>
<feature type="transmembrane region" description="Helical" evidence="1">
    <location>
        <begin position="20"/>
        <end position="37"/>
    </location>
</feature>
<keyword evidence="1" id="KW-0812">Transmembrane</keyword>
<proteinExistence type="predicted"/>
<dbReference type="Proteomes" id="UP001209713">
    <property type="component" value="Unassembled WGS sequence"/>
</dbReference>